<dbReference type="EMBL" id="CAJNOQ010008739">
    <property type="protein sequence ID" value="CAF1205389.1"/>
    <property type="molecule type" value="Genomic_DNA"/>
</dbReference>
<evidence type="ECO:0000313" key="6">
    <source>
        <dbReference type="Proteomes" id="UP000663829"/>
    </source>
</evidence>
<evidence type="ECO:0000259" key="3">
    <source>
        <dbReference type="PROSITE" id="PS50011"/>
    </source>
</evidence>
<dbReference type="Proteomes" id="UP000681722">
    <property type="component" value="Unassembled WGS sequence"/>
</dbReference>
<dbReference type="SMART" id="SM00219">
    <property type="entry name" value="TyrKc"/>
    <property type="match status" value="1"/>
</dbReference>
<gene>
    <name evidence="4" type="ORF">GPM918_LOCUS23936</name>
    <name evidence="5" type="ORF">SRO942_LOCUS23933</name>
</gene>
<dbReference type="InterPro" id="IPR000719">
    <property type="entry name" value="Prot_kinase_dom"/>
</dbReference>
<dbReference type="GO" id="GO:0004713">
    <property type="term" value="F:protein tyrosine kinase activity"/>
    <property type="evidence" value="ECO:0007669"/>
    <property type="project" value="InterPro"/>
</dbReference>
<dbReference type="OrthoDB" id="3256376at2759"/>
<evidence type="ECO:0000256" key="1">
    <source>
        <dbReference type="ARBA" id="ARBA00022741"/>
    </source>
</evidence>
<dbReference type="InterPro" id="IPR050198">
    <property type="entry name" value="Non-receptor_tyrosine_kinases"/>
</dbReference>
<dbReference type="Gene3D" id="1.10.510.10">
    <property type="entry name" value="Transferase(Phosphotransferase) domain 1"/>
    <property type="match status" value="1"/>
</dbReference>
<feature type="domain" description="Protein kinase" evidence="3">
    <location>
        <begin position="1"/>
        <end position="111"/>
    </location>
</feature>
<dbReference type="SUPFAM" id="SSF56112">
    <property type="entry name" value="Protein kinase-like (PK-like)"/>
    <property type="match status" value="1"/>
</dbReference>
<keyword evidence="1" id="KW-0547">Nucleotide-binding</keyword>
<dbReference type="InterPro" id="IPR001245">
    <property type="entry name" value="Ser-Thr/Tyr_kinase_cat_dom"/>
</dbReference>
<dbReference type="PANTHER" id="PTHR24418">
    <property type="entry name" value="TYROSINE-PROTEIN KINASE"/>
    <property type="match status" value="1"/>
</dbReference>
<dbReference type="InterPro" id="IPR020635">
    <property type="entry name" value="Tyr_kinase_cat_dom"/>
</dbReference>
<dbReference type="InterPro" id="IPR011009">
    <property type="entry name" value="Kinase-like_dom_sf"/>
</dbReference>
<evidence type="ECO:0000313" key="4">
    <source>
        <dbReference type="EMBL" id="CAF1205389.1"/>
    </source>
</evidence>
<evidence type="ECO:0000256" key="2">
    <source>
        <dbReference type="ARBA" id="ARBA00022840"/>
    </source>
</evidence>
<dbReference type="PRINTS" id="PR00109">
    <property type="entry name" value="TYRKINASE"/>
</dbReference>
<dbReference type="EMBL" id="CAJOBC010008739">
    <property type="protein sequence ID" value="CAF3969620.1"/>
    <property type="molecule type" value="Genomic_DNA"/>
</dbReference>
<dbReference type="PROSITE" id="PS50011">
    <property type="entry name" value="PROTEIN_KINASE_DOM"/>
    <property type="match status" value="1"/>
</dbReference>
<reference evidence="4" key="1">
    <citation type="submission" date="2021-02" db="EMBL/GenBank/DDBJ databases">
        <authorList>
            <person name="Nowell W R."/>
        </authorList>
    </citation>
    <scope>NUCLEOTIDE SEQUENCE</scope>
</reference>
<proteinExistence type="predicted"/>
<organism evidence="4 6">
    <name type="scientific">Didymodactylos carnosus</name>
    <dbReference type="NCBI Taxonomy" id="1234261"/>
    <lineage>
        <taxon>Eukaryota</taxon>
        <taxon>Metazoa</taxon>
        <taxon>Spiralia</taxon>
        <taxon>Gnathifera</taxon>
        <taxon>Rotifera</taxon>
        <taxon>Eurotatoria</taxon>
        <taxon>Bdelloidea</taxon>
        <taxon>Philodinida</taxon>
        <taxon>Philodinidae</taxon>
        <taxon>Didymodactylos</taxon>
    </lineage>
</organism>
<feature type="non-terminal residue" evidence="4">
    <location>
        <position position="117"/>
    </location>
</feature>
<protein>
    <recommendedName>
        <fullName evidence="3">Protein kinase domain-containing protein</fullName>
    </recommendedName>
</protein>
<accession>A0A814WQD5</accession>
<dbReference type="Pfam" id="PF07714">
    <property type="entry name" value="PK_Tyr_Ser-Thr"/>
    <property type="match status" value="1"/>
</dbReference>
<dbReference type="AlphaFoldDB" id="A0A814WQD5"/>
<dbReference type="Proteomes" id="UP000663829">
    <property type="component" value="Unassembled WGS sequence"/>
</dbReference>
<sequence length="117" mass="13476">LTEHGLYSGTKHSVCAIRWTAPEALAQQTYSSKSDVWSYGVLLWEIYNLGAMPYGQMSNEFIRRRIMQFSSEPLLSRPVYGSQNMYNQLILRCLTKALQLRPTFSALKPYVQVHLKT</sequence>
<name>A0A814WQD5_9BILA</name>
<comment type="caution">
    <text evidence="4">The sequence shown here is derived from an EMBL/GenBank/DDBJ whole genome shotgun (WGS) entry which is preliminary data.</text>
</comment>
<dbReference type="GO" id="GO:0005524">
    <property type="term" value="F:ATP binding"/>
    <property type="evidence" value="ECO:0007669"/>
    <property type="project" value="UniProtKB-KW"/>
</dbReference>
<keyword evidence="6" id="KW-1185">Reference proteome</keyword>
<evidence type="ECO:0000313" key="5">
    <source>
        <dbReference type="EMBL" id="CAF3969620.1"/>
    </source>
</evidence>
<keyword evidence="2" id="KW-0067">ATP-binding</keyword>